<evidence type="ECO:0000313" key="3">
    <source>
        <dbReference type="EMBL" id="OAT07363.1"/>
    </source>
</evidence>
<dbReference type="EMBL" id="GG657452">
    <property type="protein sequence ID" value="OAT07363.1"/>
    <property type="molecule type" value="Genomic_DNA"/>
</dbReference>
<dbReference type="VEuPathDB" id="FungiDB:BDBG_03433"/>
<dbReference type="RefSeq" id="XP_002626269.2">
    <property type="nucleotide sequence ID" value="XM_002626223.2"/>
</dbReference>
<dbReference type="OrthoDB" id="4182983at2759"/>
<dbReference type="GeneID" id="8505735"/>
<evidence type="ECO:0000256" key="1">
    <source>
        <dbReference type="SAM" id="MobiDB-lite"/>
    </source>
</evidence>
<proteinExistence type="predicted"/>
<accession>A0A179UHY7</accession>
<dbReference type="Proteomes" id="UP000002038">
    <property type="component" value="Unassembled WGS sequence"/>
</dbReference>
<feature type="compositionally biased region" description="Polar residues" evidence="1">
    <location>
        <begin position="65"/>
        <end position="74"/>
    </location>
</feature>
<reference evidence="4" key="1">
    <citation type="journal article" date="2015" name="PLoS Genet.">
        <title>The dynamic genome and transcriptome of the human fungal pathogen Blastomyces and close relative Emmonsia.</title>
        <authorList>
            <person name="Munoz J.F."/>
            <person name="Gauthier G.M."/>
            <person name="Desjardins C.A."/>
            <person name="Gallo J.E."/>
            <person name="Holder J."/>
            <person name="Sullivan T.D."/>
            <person name="Marty A.J."/>
            <person name="Carmen J.C."/>
            <person name="Chen Z."/>
            <person name="Ding L."/>
            <person name="Gujja S."/>
            <person name="Magrini V."/>
            <person name="Misas E."/>
            <person name="Mitreva M."/>
            <person name="Priest M."/>
            <person name="Saif S."/>
            <person name="Whiston E.A."/>
            <person name="Young S."/>
            <person name="Zeng Q."/>
            <person name="Goldman W.E."/>
            <person name="Mardis E.R."/>
            <person name="Taylor J.W."/>
            <person name="McEwen J.G."/>
            <person name="Clay O.K."/>
            <person name="Klein B.S."/>
            <person name="Cuomo C.A."/>
        </authorList>
    </citation>
    <scope>NUCLEOTIDE SEQUENCE [LARGE SCALE GENOMIC DNA]</scope>
    <source>
        <strain evidence="4">SLH14081</strain>
    </source>
</reference>
<feature type="region of interest" description="Disordered" evidence="1">
    <location>
        <begin position="32"/>
        <end position="82"/>
    </location>
</feature>
<organism evidence="3 4">
    <name type="scientific">Blastomyces gilchristii (strain SLH14081)</name>
    <name type="common">Blastomyces dermatitidis</name>
    <dbReference type="NCBI Taxonomy" id="559298"/>
    <lineage>
        <taxon>Eukaryota</taxon>
        <taxon>Fungi</taxon>
        <taxon>Dikarya</taxon>
        <taxon>Ascomycota</taxon>
        <taxon>Pezizomycotina</taxon>
        <taxon>Eurotiomycetes</taxon>
        <taxon>Eurotiomycetidae</taxon>
        <taxon>Onygenales</taxon>
        <taxon>Ajellomycetaceae</taxon>
        <taxon>Blastomyces</taxon>
    </lineage>
</organism>
<feature type="chain" id="PRO_5008107391" evidence="2">
    <location>
        <begin position="19"/>
        <end position="242"/>
    </location>
</feature>
<dbReference type="AlphaFoldDB" id="A0A179UHY7"/>
<feature type="signal peptide" evidence="2">
    <location>
        <begin position="1"/>
        <end position="18"/>
    </location>
</feature>
<evidence type="ECO:0000256" key="2">
    <source>
        <dbReference type="SAM" id="SignalP"/>
    </source>
</evidence>
<evidence type="ECO:0000313" key="4">
    <source>
        <dbReference type="Proteomes" id="UP000002038"/>
    </source>
</evidence>
<keyword evidence="2" id="KW-0732">Signal</keyword>
<sequence length="242" mass="26645">MIIKQSIVLVFSILSTNSLQFLVHLSKKMSDQCSLKPEPPGNPKKQKSTDNLHSQVKKAPPIGTSLLNPVQATPSRDKSAPEDVISVENKAQMGSSGGSIFKSPWARAAAIAAVKSILCCWVPDGSLIPEEDIGGWCDGFSTAEITGLSVLRWQFGFDKAGQDDFRSFMSSFPDDGVEWLRDVGRENECRQDWSFETFEEFEKMLREAKLAFQHPGFAAAFAEMAAESHKNTKVVDSALQLD</sequence>
<gene>
    <name evidence="3" type="ORF">BDBG_03433</name>
</gene>
<name>A0A179UHY7_BLAGS</name>
<keyword evidence="4" id="KW-1185">Reference proteome</keyword>
<protein>
    <submittedName>
        <fullName evidence="3">Uncharacterized protein</fullName>
    </submittedName>
</protein>
<dbReference type="KEGG" id="bgh:BDBG_03433"/>